<dbReference type="InterPro" id="IPR039910">
    <property type="entry name" value="D15-like"/>
</dbReference>
<proteinExistence type="predicted"/>
<dbReference type="AlphaFoldDB" id="A0A556MPN5"/>
<evidence type="ECO:0000256" key="1">
    <source>
        <dbReference type="ARBA" id="ARBA00004370"/>
    </source>
</evidence>
<dbReference type="Pfam" id="PF07244">
    <property type="entry name" value="POTRA"/>
    <property type="match status" value="4"/>
</dbReference>
<evidence type="ECO:0000256" key="3">
    <source>
        <dbReference type="ARBA" id="ARBA00022692"/>
    </source>
</evidence>
<accession>A0A556MPN5</accession>
<dbReference type="InterPro" id="IPR000184">
    <property type="entry name" value="Bac_surfAg_D15"/>
</dbReference>
<feature type="chain" id="PRO_5021766514" description="Outer membrane protein assembly factor BamA" evidence="9">
    <location>
        <begin position="19"/>
        <end position="866"/>
    </location>
</feature>
<dbReference type="PIRSF" id="PIRSF006076">
    <property type="entry name" value="OM_assembly_OMP85"/>
    <property type="match status" value="1"/>
</dbReference>
<keyword evidence="2" id="KW-1134">Transmembrane beta strand</keyword>
<gene>
    <name evidence="11" type="primary">bamA</name>
    <name evidence="11" type="ORF">FO442_14580</name>
</gene>
<organism evidence="11 12">
    <name type="scientific">Fluviicola chungangensis</name>
    <dbReference type="NCBI Taxonomy" id="2597671"/>
    <lineage>
        <taxon>Bacteria</taxon>
        <taxon>Pseudomonadati</taxon>
        <taxon>Bacteroidota</taxon>
        <taxon>Flavobacteriia</taxon>
        <taxon>Flavobacteriales</taxon>
        <taxon>Crocinitomicaceae</taxon>
        <taxon>Fluviicola</taxon>
    </lineage>
</organism>
<protein>
    <recommendedName>
        <fullName evidence="8">Outer membrane protein assembly factor BamA</fullName>
    </recommendedName>
</protein>
<keyword evidence="6" id="KW-0472">Membrane</keyword>
<evidence type="ECO:0000256" key="7">
    <source>
        <dbReference type="ARBA" id="ARBA00023237"/>
    </source>
</evidence>
<dbReference type="InterPro" id="IPR010827">
    <property type="entry name" value="BamA/TamA_POTRA"/>
</dbReference>
<dbReference type="RefSeq" id="WP_144333937.1">
    <property type="nucleotide sequence ID" value="NZ_VLPL01000007.1"/>
</dbReference>
<dbReference type="NCBIfam" id="TIGR03303">
    <property type="entry name" value="OM_YaeT"/>
    <property type="match status" value="1"/>
</dbReference>
<dbReference type="PROSITE" id="PS51779">
    <property type="entry name" value="POTRA"/>
    <property type="match status" value="1"/>
</dbReference>
<comment type="subcellular location">
    <subcellularLocation>
        <location evidence="1">Membrane</location>
    </subcellularLocation>
</comment>
<keyword evidence="5" id="KW-0677">Repeat</keyword>
<dbReference type="PANTHER" id="PTHR12815">
    <property type="entry name" value="SORTING AND ASSEMBLY MACHINERY SAMM50 PROTEIN FAMILY MEMBER"/>
    <property type="match status" value="1"/>
</dbReference>
<keyword evidence="12" id="KW-1185">Reference proteome</keyword>
<keyword evidence="4 9" id="KW-0732">Signal</keyword>
<feature type="domain" description="POTRA" evidence="10">
    <location>
        <begin position="390"/>
        <end position="465"/>
    </location>
</feature>
<dbReference type="Gene3D" id="3.10.20.310">
    <property type="entry name" value="membrane protein fhac"/>
    <property type="match status" value="5"/>
</dbReference>
<dbReference type="InterPro" id="IPR023707">
    <property type="entry name" value="OM_assembly_BamA"/>
</dbReference>
<evidence type="ECO:0000256" key="5">
    <source>
        <dbReference type="ARBA" id="ARBA00022737"/>
    </source>
</evidence>
<evidence type="ECO:0000256" key="9">
    <source>
        <dbReference type="SAM" id="SignalP"/>
    </source>
</evidence>
<evidence type="ECO:0000256" key="2">
    <source>
        <dbReference type="ARBA" id="ARBA00022452"/>
    </source>
</evidence>
<evidence type="ECO:0000313" key="11">
    <source>
        <dbReference type="EMBL" id="TSJ41679.1"/>
    </source>
</evidence>
<name>A0A556MPN5_9FLAO</name>
<feature type="signal peptide" evidence="9">
    <location>
        <begin position="1"/>
        <end position="18"/>
    </location>
</feature>
<keyword evidence="3" id="KW-0812">Transmembrane</keyword>
<keyword evidence="7" id="KW-0998">Cell outer membrane</keyword>
<dbReference type="EMBL" id="VLPL01000007">
    <property type="protein sequence ID" value="TSJ41679.1"/>
    <property type="molecule type" value="Genomic_DNA"/>
</dbReference>
<dbReference type="Pfam" id="PF01103">
    <property type="entry name" value="Omp85"/>
    <property type="match status" value="1"/>
</dbReference>
<dbReference type="Gene3D" id="2.40.160.50">
    <property type="entry name" value="membrane protein fhac: a member of the omp85/tpsb transporter family"/>
    <property type="match status" value="1"/>
</dbReference>
<dbReference type="GO" id="GO:0071709">
    <property type="term" value="P:membrane assembly"/>
    <property type="evidence" value="ECO:0007669"/>
    <property type="project" value="InterPro"/>
</dbReference>
<evidence type="ECO:0000313" key="12">
    <source>
        <dbReference type="Proteomes" id="UP000316008"/>
    </source>
</evidence>
<dbReference type="Proteomes" id="UP000316008">
    <property type="component" value="Unassembled WGS sequence"/>
</dbReference>
<evidence type="ECO:0000259" key="10">
    <source>
        <dbReference type="PROSITE" id="PS51779"/>
    </source>
</evidence>
<dbReference type="PANTHER" id="PTHR12815:SF47">
    <property type="entry name" value="TRANSLOCATION AND ASSEMBLY MODULE SUBUNIT TAMA"/>
    <property type="match status" value="1"/>
</dbReference>
<evidence type="ECO:0000256" key="6">
    <source>
        <dbReference type="ARBA" id="ARBA00023136"/>
    </source>
</evidence>
<dbReference type="OrthoDB" id="9802086at2"/>
<reference evidence="11 12" key="1">
    <citation type="submission" date="2019-07" db="EMBL/GenBank/DDBJ databases">
        <authorList>
            <person name="Huq M.A."/>
        </authorList>
    </citation>
    <scope>NUCLEOTIDE SEQUENCE [LARGE SCALE GENOMIC DNA]</scope>
    <source>
        <strain evidence="11 12">MAH-3</strain>
    </source>
</reference>
<dbReference type="GO" id="GO:0009279">
    <property type="term" value="C:cell outer membrane"/>
    <property type="evidence" value="ECO:0007669"/>
    <property type="project" value="UniProtKB-UniRule"/>
</dbReference>
<comment type="caution">
    <text evidence="11">The sequence shown here is derived from an EMBL/GenBank/DDBJ whole genome shotgun (WGS) entry which is preliminary data.</text>
</comment>
<evidence type="ECO:0000256" key="4">
    <source>
        <dbReference type="ARBA" id="ARBA00022729"/>
    </source>
</evidence>
<evidence type="ECO:0000256" key="8">
    <source>
        <dbReference type="NCBIfam" id="TIGR03303"/>
    </source>
</evidence>
<dbReference type="InterPro" id="IPR034746">
    <property type="entry name" value="POTRA"/>
</dbReference>
<sequence>MKKFLSILFLTCALSSFGQDKDTTIVNNTAGKIDTTQSSATTIGGGLDFNYSKTEKYILGPIRIEGADNFDPQAIKLIAGLKQGESITIPSDRISNAIKNLWNEGLFSQVSIEAEKEVAGVIYLVIKLTPRPKLSRFRFTGVSKREVDKIREEVDLSSGQTITENLLFKTKNKIKGYFLEKGFNNVQINITQVQDTLINNSEIFFIDIDKGKKVKIKKIEFDGNTSVKPWKLRRAMKDTKRRSIMRIFKRSKFNATAYIRDKEAVLDKFRAVGLRDVRFTVDSVYKINNRNLGIYLKVEEGQKYYFGDISWIGNTKFSSGLLDTVLGIKYGDVYDKPLLDQRLHQSPDGRDITSLYMDRGYLFFHLEPVETGVKDNHINYEMRIIEGKEARVRNVIIKGNYKTNEHVIRREIRTKPGDLFSRNDIIRTQRELAQLGYFNEQGFQVNPIPNPQDGTVDIEYVVEEKSADQIELSGGYGAGRIIGTLGLTFSNFSVKNIFKPNSWSPLPTGDGQRLSIRAQTNGRIYQGYNFSFTEPWLGGKKPNSFTFYLNHTSFSSSLTLKKRDPNYSGVGITGMGVGLGRRKKFPDDYFSAYYELAYQYYDVRNYSSLFPSFNDGYANDISLKYALQRNSINSPIYPTEGSKISFTAKGTLPYSLMERNKDYSTMSAQETFKYLEYYKLKFTFEYYLPLSPDKKLVLMPRIGFGYMGAYNAAKGLTPFERFNLGGSGLSGVNQFGGREIIALRGYDDNALSSSGGDPIVAKYTMELRYPISLNPQATFFVLAFAEAGNTYTGFKTFNPFNVKRSVGAGVRIFLPMFGMLGLDYGWGFDKLDKHSSGYGGSIDQSIDSKGFFPKFTFTIGMNLGEL</sequence>